<dbReference type="EMBL" id="AVOT02095184">
    <property type="protein sequence ID" value="MBW0574910.1"/>
    <property type="molecule type" value="Genomic_DNA"/>
</dbReference>
<keyword evidence="6" id="KW-0695">RNA-directed DNA polymerase</keyword>
<evidence type="ECO:0000256" key="1">
    <source>
        <dbReference type="ARBA" id="ARBA00022679"/>
    </source>
</evidence>
<dbReference type="Proteomes" id="UP000765509">
    <property type="component" value="Unassembled WGS sequence"/>
</dbReference>
<dbReference type="InterPro" id="IPR041373">
    <property type="entry name" value="RT_RNaseH"/>
</dbReference>
<accession>A0A9Q3PVN9</accession>
<sequence>CEIFKDIEDVGEDNSVSSLHLFFGNLELPPSSYDDSQEELWDEEEEPEEVLTVKLFNLSLAFPISTDISSGIIESKSVHSPVSSRRIPVFPSMTKLSGAVLSQAAGSGKHPIAFDSTKPIPAELDYKIHDKELARCDYETDDDITINQQYY</sequence>
<keyword evidence="4" id="KW-0255">Endonuclease</keyword>
<feature type="non-terminal residue" evidence="8">
    <location>
        <position position="1"/>
    </location>
</feature>
<evidence type="ECO:0000313" key="8">
    <source>
        <dbReference type="EMBL" id="MBW0574910.1"/>
    </source>
</evidence>
<dbReference type="OrthoDB" id="5985335at2759"/>
<organism evidence="8 9">
    <name type="scientific">Austropuccinia psidii MF-1</name>
    <dbReference type="NCBI Taxonomy" id="1389203"/>
    <lineage>
        <taxon>Eukaryota</taxon>
        <taxon>Fungi</taxon>
        <taxon>Dikarya</taxon>
        <taxon>Basidiomycota</taxon>
        <taxon>Pucciniomycotina</taxon>
        <taxon>Pucciniomycetes</taxon>
        <taxon>Pucciniales</taxon>
        <taxon>Sphaerophragmiaceae</taxon>
        <taxon>Austropuccinia</taxon>
    </lineage>
</organism>
<evidence type="ECO:0000256" key="4">
    <source>
        <dbReference type="ARBA" id="ARBA00022759"/>
    </source>
</evidence>
<keyword evidence="9" id="KW-1185">Reference proteome</keyword>
<name>A0A9Q3PVN9_9BASI</name>
<dbReference type="AlphaFoldDB" id="A0A9Q3PVN9"/>
<keyword evidence="2" id="KW-0548">Nucleotidyltransferase</keyword>
<reference evidence="8" key="1">
    <citation type="submission" date="2021-03" db="EMBL/GenBank/DDBJ databases">
        <title>Draft genome sequence of rust myrtle Austropuccinia psidii MF-1, a brazilian biotype.</title>
        <authorList>
            <person name="Quecine M.C."/>
            <person name="Pachon D.M.R."/>
            <person name="Bonatelli M.L."/>
            <person name="Correr F.H."/>
            <person name="Franceschini L.M."/>
            <person name="Leite T.F."/>
            <person name="Margarido G.R.A."/>
            <person name="Almeida C.A."/>
            <person name="Ferrarezi J.A."/>
            <person name="Labate C.A."/>
        </authorList>
    </citation>
    <scope>NUCLEOTIDE SEQUENCE</scope>
    <source>
        <strain evidence="8">MF-1</strain>
    </source>
</reference>
<evidence type="ECO:0000259" key="7">
    <source>
        <dbReference type="Pfam" id="PF17917"/>
    </source>
</evidence>
<feature type="non-terminal residue" evidence="8">
    <location>
        <position position="151"/>
    </location>
</feature>
<keyword evidence="5" id="KW-0378">Hydrolase</keyword>
<keyword evidence="3" id="KW-0540">Nuclease</keyword>
<dbReference type="Pfam" id="PF17917">
    <property type="entry name" value="RT_RNaseH"/>
    <property type="match status" value="1"/>
</dbReference>
<evidence type="ECO:0000256" key="6">
    <source>
        <dbReference type="ARBA" id="ARBA00022918"/>
    </source>
</evidence>
<comment type="caution">
    <text evidence="8">The sequence shown here is derived from an EMBL/GenBank/DDBJ whole genome shotgun (WGS) entry which is preliminary data.</text>
</comment>
<evidence type="ECO:0000313" key="9">
    <source>
        <dbReference type="Proteomes" id="UP000765509"/>
    </source>
</evidence>
<dbReference type="GO" id="GO:0003964">
    <property type="term" value="F:RNA-directed DNA polymerase activity"/>
    <property type="evidence" value="ECO:0007669"/>
    <property type="project" value="UniProtKB-KW"/>
</dbReference>
<feature type="domain" description="Reverse transcriptase RNase H-like" evidence="7">
    <location>
        <begin position="97"/>
        <end position="133"/>
    </location>
</feature>
<protein>
    <recommendedName>
        <fullName evidence="7">Reverse transcriptase RNase H-like domain-containing protein</fullName>
    </recommendedName>
</protein>
<keyword evidence="1" id="KW-0808">Transferase</keyword>
<evidence type="ECO:0000256" key="5">
    <source>
        <dbReference type="ARBA" id="ARBA00022801"/>
    </source>
</evidence>
<gene>
    <name evidence="8" type="ORF">O181_114625</name>
</gene>
<dbReference type="GO" id="GO:0004519">
    <property type="term" value="F:endonuclease activity"/>
    <property type="evidence" value="ECO:0007669"/>
    <property type="project" value="UniProtKB-KW"/>
</dbReference>
<dbReference type="GO" id="GO:0016787">
    <property type="term" value="F:hydrolase activity"/>
    <property type="evidence" value="ECO:0007669"/>
    <property type="project" value="UniProtKB-KW"/>
</dbReference>
<evidence type="ECO:0000256" key="2">
    <source>
        <dbReference type="ARBA" id="ARBA00022695"/>
    </source>
</evidence>
<proteinExistence type="predicted"/>
<evidence type="ECO:0000256" key="3">
    <source>
        <dbReference type="ARBA" id="ARBA00022722"/>
    </source>
</evidence>